<keyword evidence="1" id="KW-0862">Zinc</keyword>
<dbReference type="RefSeq" id="XP_037159003.1">
    <property type="nucleotide sequence ID" value="XM_037314124.1"/>
</dbReference>
<reference evidence="4 5" key="1">
    <citation type="journal article" date="2020" name="Genomics">
        <title>Complete, high-quality genomes from long-read metagenomic sequencing of two wolf lichen thalli reveals enigmatic genome architecture.</title>
        <authorList>
            <person name="McKenzie S.K."/>
            <person name="Walston R.F."/>
            <person name="Allen J.L."/>
        </authorList>
    </citation>
    <scope>NUCLEOTIDE SEQUENCE [LARGE SCALE GENOMIC DNA]</scope>
    <source>
        <strain evidence="4">WasteWater2</strain>
    </source>
</reference>
<name>A0A8H6FGB9_9LECA</name>
<dbReference type="PROSITE" id="PS50103">
    <property type="entry name" value="ZF_C3H1"/>
    <property type="match status" value="1"/>
</dbReference>
<comment type="caution">
    <text evidence="4">The sequence shown here is derived from an EMBL/GenBank/DDBJ whole genome shotgun (WGS) entry which is preliminary data.</text>
</comment>
<dbReference type="InterPro" id="IPR000571">
    <property type="entry name" value="Znf_CCCH"/>
</dbReference>
<proteinExistence type="predicted"/>
<evidence type="ECO:0000313" key="5">
    <source>
        <dbReference type="Proteomes" id="UP000578531"/>
    </source>
</evidence>
<dbReference type="EMBL" id="JACCJC010000086">
    <property type="protein sequence ID" value="KAF6227512.1"/>
    <property type="molecule type" value="Genomic_DNA"/>
</dbReference>
<sequence length="183" mass="20117">MHTTPAKEDKDVNGHNHMMHCFLVYSVAVGRFAHMSVKEDLNEALHAYAIRLLRLPLTYKFDSILAYHLAFVTARIQGGQDDPKAWEADDQSCRDLLVPRGTYAGNSKPNAGAPGPNKPVAAGGPAICRSFNRGSCFRERCPYSHVCSICQQNHSSDKCPKAHNSAVSTSNQLPLGNRVTRPE</sequence>
<evidence type="ECO:0000256" key="1">
    <source>
        <dbReference type="PROSITE-ProRule" id="PRU00723"/>
    </source>
</evidence>
<evidence type="ECO:0000259" key="3">
    <source>
        <dbReference type="PROSITE" id="PS50103"/>
    </source>
</evidence>
<keyword evidence="1" id="KW-0863">Zinc-finger</keyword>
<dbReference type="GO" id="GO:0008270">
    <property type="term" value="F:zinc ion binding"/>
    <property type="evidence" value="ECO:0007669"/>
    <property type="project" value="UniProtKB-KW"/>
</dbReference>
<dbReference type="AlphaFoldDB" id="A0A8H6FGB9"/>
<evidence type="ECO:0000313" key="4">
    <source>
        <dbReference type="EMBL" id="KAF6227512.1"/>
    </source>
</evidence>
<dbReference type="Proteomes" id="UP000578531">
    <property type="component" value="Unassembled WGS sequence"/>
</dbReference>
<protein>
    <recommendedName>
        <fullName evidence="3">C3H1-type domain-containing protein</fullName>
    </recommendedName>
</protein>
<dbReference type="GeneID" id="59293888"/>
<feature type="zinc finger region" description="C3H1-type" evidence="1">
    <location>
        <begin position="122"/>
        <end position="148"/>
    </location>
</feature>
<evidence type="ECO:0000256" key="2">
    <source>
        <dbReference type="SAM" id="MobiDB-lite"/>
    </source>
</evidence>
<gene>
    <name evidence="4" type="ORF">HO173_012252</name>
</gene>
<keyword evidence="5" id="KW-1185">Reference proteome</keyword>
<keyword evidence="1" id="KW-0479">Metal-binding</keyword>
<feature type="compositionally biased region" description="Polar residues" evidence="2">
    <location>
        <begin position="165"/>
        <end position="174"/>
    </location>
</feature>
<feature type="domain" description="C3H1-type" evidence="3">
    <location>
        <begin position="122"/>
        <end position="148"/>
    </location>
</feature>
<accession>A0A8H6FGB9</accession>
<organism evidence="4 5">
    <name type="scientific">Letharia columbiana</name>
    <dbReference type="NCBI Taxonomy" id="112416"/>
    <lineage>
        <taxon>Eukaryota</taxon>
        <taxon>Fungi</taxon>
        <taxon>Dikarya</taxon>
        <taxon>Ascomycota</taxon>
        <taxon>Pezizomycotina</taxon>
        <taxon>Lecanoromycetes</taxon>
        <taxon>OSLEUM clade</taxon>
        <taxon>Lecanoromycetidae</taxon>
        <taxon>Lecanorales</taxon>
        <taxon>Lecanorineae</taxon>
        <taxon>Parmeliaceae</taxon>
        <taxon>Letharia</taxon>
    </lineage>
</organism>
<feature type="region of interest" description="Disordered" evidence="2">
    <location>
        <begin position="155"/>
        <end position="183"/>
    </location>
</feature>